<proteinExistence type="predicted"/>
<comment type="caution">
    <text evidence="2">The sequence shown here is derived from an EMBL/GenBank/DDBJ whole genome shotgun (WGS) entry which is preliminary data.</text>
</comment>
<reference evidence="2" key="1">
    <citation type="submission" date="2020-07" db="EMBL/GenBank/DDBJ databases">
        <title>Ethylene signaling mediates host invasion by parasitic plants.</title>
        <authorList>
            <person name="Yoshida S."/>
        </authorList>
    </citation>
    <scope>NUCLEOTIDE SEQUENCE</scope>
    <source>
        <strain evidence="2">Okayama</strain>
    </source>
</reference>
<evidence type="ECO:0000313" key="3">
    <source>
        <dbReference type="Proteomes" id="UP000653305"/>
    </source>
</evidence>
<dbReference type="Proteomes" id="UP000653305">
    <property type="component" value="Unassembled WGS sequence"/>
</dbReference>
<sequence length="71" mass="8143">MQTGQILGSLSFNATLTKEDEEMSKKVHNHFSTKSSGCEFKRNREQKKKENPQIKYITSENKIIKIGGKEL</sequence>
<organism evidence="2 3">
    <name type="scientific">Phtheirospermum japonicum</name>
    <dbReference type="NCBI Taxonomy" id="374723"/>
    <lineage>
        <taxon>Eukaryota</taxon>
        <taxon>Viridiplantae</taxon>
        <taxon>Streptophyta</taxon>
        <taxon>Embryophyta</taxon>
        <taxon>Tracheophyta</taxon>
        <taxon>Spermatophyta</taxon>
        <taxon>Magnoliopsida</taxon>
        <taxon>eudicotyledons</taxon>
        <taxon>Gunneridae</taxon>
        <taxon>Pentapetalae</taxon>
        <taxon>asterids</taxon>
        <taxon>lamiids</taxon>
        <taxon>Lamiales</taxon>
        <taxon>Orobanchaceae</taxon>
        <taxon>Orobanchaceae incertae sedis</taxon>
        <taxon>Phtheirospermum</taxon>
    </lineage>
</organism>
<dbReference type="EMBL" id="BMAC01000853">
    <property type="protein sequence ID" value="GFQ03651.1"/>
    <property type="molecule type" value="Genomic_DNA"/>
</dbReference>
<protein>
    <submittedName>
        <fullName evidence="2">Uncharacterized protein</fullName>
    </submittedName>
</protein>
<gene>
    <name evidence="2" type="ORF">PHJA_002508900</name>
</gene>
<evidence type="ECO:0000256" key="1">
    <source>
        <dbReference type="SAM" id="MobiDB-lite"/>
    </source>
</evidence>
<feature type="compositionally biased region" description="Basic and acidic residues" evidence="1">
    <location>
        <begin position="39"/>
        <end position="50"/>
    </location>
</feature>
<dbReference type="AlphaFoldDB" id="A0A830CUT4"/>
<keyword evidence="3" id="KW-1185">Reference proteome</keyword>
<feature type="region of interest" description="Disordered" evidence="1">
    <location>
        <begin position="27"/>
        <end position="50"/>
    </location>
</feature>
<evidence type="ECO:0000313" key="2">
    <source>
        <dbReference type="EMBL" id="GFQ03651.1"/>
    </source>
</evidence>
<accession>A0A830CUT4</accession>
<name>A0A830CUT4_9LAMI</name>